<dbReference type="AlphaFoldDB" id="A0A5C6MZK6"/>
<keyword evidence="6" id="KW-0597">Phosphoprotein</keyword>
<evidence type="ECO:0000256" key="5">
    <source>
        <dbReference type="ARBA" id="ARBA00022527"/>
    </source>
</evidence>
<dbReference type="InterPro" id="IPR018391">
    <property type="entry name" value="PQQ_b-propeller_rpt"/>
</dbReference>
<keyword evidence="17 22" id="KW-0472">Membrane</keyword>
<proteinExistence type="predicted"/>
<keyword evidence="8 22" id="KW-0812">Transmembrane</keyword>
<dbReference type="InterPro" id="IPR005331">
    <property type="entry name" value="Sulfotransferase"/>
</dbReference>
<comment type="cofactor">
    <cofactor evidence="1">
        <name>Mg(2+)</name>
        <dbReference type="ChEBI" id="CHEBI:18420"/>
    </cofactor>
</comment>
<evidence type="ECO:0000256" key="10">
    <source>
        <dbReference type="ARBA" id="ARBA00022741"/>
    </source>
</evidence>
<feature type="compositionally biased region" description="Polar residues" evidence="21">
    <location>
        <begin position="890"/>
        <end position="899"/>
    </location>
</feature>
<evidence type="ECO:0000256" key="4">
    <source>
        <dbReference type="ARBA" id="ARBA00012513"/>
    </source>
</evidence>
<dbReference type="GO" id="GO:0010468">
    <property type="term" value="P:regulation of gene expression"/>
    <property type="evidence" value="ECO:0007669"/>
    <property type="project" value="UniProtKB-ARBA"/>
</dbReference>
<dbReference type="GO" id="GO:0070059">
    <property type="term" value="P:intrinsic apoptotic signaling pathway in response to endoplasmic reticulum stress"/>
    <property type="evidence" value="ECO:0007669"/>
    <property type="project" value="TreeGrafter"/>
</dbReference>
<dbReference type="InterPro" id="IPR015943">
    <property type="entry name" value="WD40/YVTN_repeat-like_dom_sf"/>
</dbReference>
<dbReference type="Pfam" id="PF03567">
    <property type="entry name" value="Sulfotransfer_2"/>
    <property type="match status" value="1"/>
</dbReference>
<comment type="catalytic activity">
    <reaction evidence="20">
        <text>L-seryl-[protein] + ATP = O-phospho-L-seryl-[protein] + ADP + H(+)</text>
        <dbReference type="Rhea" id="RHEA:17989"/>
        <dbReference type="Rhea" id="RHEA-COMP:9863"/>
        <dbReference type="Rhea" id="RHEA-COMP:11604"/>
        <dbReference type="ChEBI" id="CHEBI:15378"/>
        <dbReference type="ChEBI" id="CHEBI:29999"/>
        <dbReference type="ChEBI" id="CHEBI:30616"/>
        <dbReference type="ChEBI" id="CHEBI:83421"/>
        <dbReference type="ChEBI" id="CHEBI:456216"/>
        <dbReference type="EC" id="2.7.11.1"/>
    </reaction>
</comment>
<evidence type="ECO:0000313" key="25">
    <source>
        <dbReference type="EMBL" id="TWW58870.1"/>
    </source>
</evidence>
<evidence type="ECO:0000256" key="2">
    <source>
        <dbReference type="ARBA" id="ARBA00004115"/>
    </source>
</evidence>
<evidence type="ECO:0000256" key="1">
    <source>
        <dbReference type="ARBA" id="ARBA00001946"/>
    </source>
</evidence>
<dbReference type="PROSITE" id="PS51392">
    <property type="entry name" value="KEN"/>
    <property type="match status" value="1"/>
</dbReference>
<protein>
    <recommendedName>
        <fullName evidence="4">non-specific serine/threonine protein kinase</fullName>
        <ecNumber evidence="4">2.7.11.1</ecNumber>
    </recommendedName>
</protein>
<dbReference type="Proteomes" id="UP000324091">
    <property type="component" value="Chromosome 6"/>
</dbReference>
<dbReference type="CDD" id="cd10422">
    <property type="entry name" value="RNase_Ire1"/>
    <property type="match status" value="1"/>
</dbReference>
<evidence type="ECO:0000256" key="17">
    <source>
        <dbReference type="ARBA" id="ARBA00023136"/>
    </source>
</evidence>
<dbReference type="EMBL" id="RHFK02000019">
    <property type="protein sequence ID" value="TWW58870.1"/>
    <property type="molecule type" value="Genomic_DNA"/>
</dbReference>
<gene>
    <name evidence="25" type="ORF">D4764_06G0004000</name>
</gene>
<dbReference type="InterPro" id="IPR011009">
    <property type="entry name" value="Kinase-like_dom_sf"/>
</dbReference>
<dbReference type="SMART" id="SM00580">
    <property type="entry name" value="PUG"/>
    <property type="match status" value="1"/>
</dbReference>
<evidence type="ECO:0000259" key="23">
    <source>
        <dbReference type="PROSITE" id="PS50011"/>
    </source>
</evidence>
<dbReference type="FunFam" id="1.20.1440.180:FF:000001">
    <property type="entry name" value="Serine/threonine-protein kinase/endoribonuclease IRE1"/>
    <property type="match status" value="1"/>
</dbReference>
<evidence type="ECO:0000259" key="24">
    <source>
        <dbReference type="PROSITE" id="PS51392"/>
    </source>
</evidence>
<dbReference type="PROSITE" id="PS00108">
    <property type="entry name" value="PROTEIN_KINASE_ST"/>
    <property type="match status" value="1"/>
</dbReference>
<dbReference type="EC" id="2.7.11.1" evidence="4"/>
<evidence type="ECO:0000256" key="13">
    <source>
        <dbReference type="ARBA" id="ARBA00022824"/>
    </source>
</evidence>
<dbReference type="GO" id="GO:0016787">
    <property type="term" value="F:hydrolase activity"/>
    <property type="evidence" value="ECO:0007669"/>
    <property type="project" value="UniProtKB-KW"/>
</dbReference>
<dbReference type="GO" id="GO:0051082">
    <property type="term" value="F:unfolded protein binding"/>
    <property type="evidence" value="ECO:0007669"/>
    <property type="project" value="TreeGrafter"/>
</dbReference>
<reference evidence="25 26" key="1">
    <citation type="submission" date="2019-04" db="EMBL/GenBank/DDBJ databases">
        <title>Chromosome genome assembly for Takifugu flavidus.</title>
        <authorList>
            <person name="Xiao S."/>
        </authorList>
    </citation>
    <scope>NUCLEOTIDE SEQUENCE [LARGE SCALE GENOMIC DNA]</scope>
    <source>
        <strain evidence="25">HTHZ2018</strain>
        <tissue evidence="25">Muscle</tissue>
    </source>
</reference>
<dbReference type="InterPro" id="IPR008271">
    <property type="entry name" value="Ser/Thr_kinase_AS"/>
</dbReference>
<evidence type="ECO:0000256" key="21">
    <source>
        <dbReference type="SAM" id="MobiDB-lite"/>
    </source>
</evidence>
<keyword evidence="13" id="KW-0256">Endoplasmic reticulum</keyword>
<keyword evidence="16 22" id="KW-1133">Transmembrane helix</keyword>
<dbReference type="GO" id="GO:0036498">
    <property type="term" value="P:IRE1-mediated unfolded protein response"/>
    <property type="evidence" value="ECO:0007669"/>
    <property type="project" value="TreeGrafter"/>
</dbReference>
<feature type="region of interest" description="Disordered" evidence="21">
    <location>
        <begin position="858"/>
        <end position="906"/>
    </location>
</feature>
<evidence type="ECO:0000256" key="12">
    <source>
        <dbReference type="ARBA" id="ARBA00022801"/>
    </source>
</evidence>
<dbReference type="GO" id="GO:0005524">
    <property type="term" value="F:ATP binding"/>
    <property type="evidence" value="ECO:0007669"/>
    <property type="project" value="UniProtKB-KW"/>
</dbReference>
<dbReference type="GO" id="GO:0008146">
    <property type="term" value="F:sulfotransferase activity"/>
    <property type="evidence" value="ECO:0007669"/>
    <property type="project" value="InterPro"/>
</dbReference>
<evidence type="ECO:0000256" key="8">
    <source>
        <dbReference type="ARBA" id="ARBA00022692"/>
    </source>
</evidence>
<dbReference type="GO" id="GO:0004674">
    <property type="term" value="F:protein serine/threonine kinase activity"/>
    <property type="evidence" value="ECO:0007669"/>
    <property type="project" value="UniProtKB-KW"/>
</dbReference>
<feature type="transmembrane region" description="Helical" evidence="22">
    <location>
        <begin position="7"/>
        <end position="26"/>
    </location>
</feature>
<dbReference type="FunFam" id="3.30.200.20:FF:000077">
    <property type="entry name" value="Putative Serine/threonine-protein kinase/endoribonuclease IRE1"/>
    <property type="match status" value="1"/>
</dbReference>
<evidence type="ECO:0000256" key="18">
    <source>
        <dbReference type="ARBA" id="ARBA00023268"/>
    </source>
</evidence>
<evidence type="ECO:0000313" key="26">
    <source>
        <dbReference type="Proteomes" id="UP000324091"/>
    </source>
</evidence>
<evidence type="ECO:0000256" key="16">
    <source>
        <dbReference type="ARBA" id="ARBA00022989"/>
    </source>
</evidence>
<dbReference type="SMART" id="SM00220">
    <property type="entry name" value="S_TKc"/>
    <property type="match status" value="1"/>
</dbReference>
<dbReference type="InterPro" id="IPR010513">
    <property type="entry name" value="KEN_dom"/>
</dbReference>
<dbReference type="PANTHER" id="PTHR13954:SF15">
    <property type="entry name" value="SERINE_THREONINE-PROTEIN KINASE_ENDORIBONUCLEASE IRE2"/>
    <property type="match status" value="1"/>
</dbReference>
<evidence type="ECO:0000256" key="3">
    <source>
        <dbReference type="ARBA" id="ARBA00004606"/>
    </source>
</evidence>
<dbReference type="Pfam" id="PF06479">
    <property type="entry name" value="Ribonuc_2-5A"/>
    <property type="match status" value="1"/>
</dbReference>
<comment type="catalytic activity">
    <reaction evidence="19">
        <text>L-threonyl-[protein] + ATP = O-phospho-L-threonyl-[protein] + ADP + H(+)</text>
        <dbReference type="Rhea" id="RHEA:46608"/>
        <dbReference type="Rhea" id="RHEA-COMP:11060"/>
        <dbReference type="Rhea" id="RHEA-COMP:11605"/>
        <dbReference type="ChEBI" id="CHEBI:15378"/>
        <dbReference type="ChEBI" id="CHEBI:30013"/>
        <dbReference type="ChEBI" id="CHEBI:30616"/>
        <dbReference type="ChEBI" id="CHEBI:61977"/>
        <dbReference type="ChEBI" id="CHEBI:456216"/>
        <dbReference type="EC" id="2.7.11.1"/>
    </reaction>
</comment>
<dbReference type="InterPro" id="IPR045133">
    <property type="entry name" value="IRE1/2-like"/>
</dbReference>
<evidence type="ECO:0000256" key="15">
    <source>
        <dbReference type="ARBA" id="ARBA00022968"/>
    </source>
</evidence>
<feature type="domain" description="Protein kinase" evidence="23">
    <location>
        <begin position="917"/>
        <end position="1245"/>
    </location>
</feature>
<dbReference type="InterPro" id="IPR011047">
    <property type="entry name" value="Quinoprotein_ADH-like_sf"/>
</dbReference>
<dbReference type="Gene3D" id="1.10.510.10">
    <property type="entry name" value="Transferase(Phosphotransferase) domain 1"/>
    <property type="match status" value="1"/>
</dbReference>
<keyword evidence="5" id="KW-0723">Serine/threonine-protein kinase</keyword>
<evidence type="ECO:0000256" key="20">
    <source>
        <dbReference type="ARBA" id="ARBA00048679"/>
    </source>
</evidence>
<keyword evidence="26" id="KW-1185">Reference proteome</keyword>
<organism evidence="25 26">
    <name type="scientific">Takifugu flavidus</name>
    <name type="common">sansaifugu</name>
    <dbReference type="NCBI Taxonomy" id="433684"/>
    <lineage>
        <taxon>Eukaryota</taxon>
        <taxon>Metazoa</taxon>
        <taxon>Chordata</taxon>
        <taxon>Craniata</taxon>
        <taxon>Vertebrata</taxon>
        <taxon>Euteleostomi</taxon>
        <taxon>Actinopterygii</taxon>
        <taxon>Neopterygii</taxon>
        <taxon>Teleostei</taxon>
        <taxon>Neoteleostei</taxon>
        <taxon>Acanthomorphata</taxon>
        <taxon>Eupercaria</taxon>
        <taxon>Tetraodontiformes</taxon>
        <taxon>Tetradontoidea</taxon>
        <taxon>Tetraodontidae</taxon>
        <taxon>Takifugu</taxon>
    </lineage>
</organism>
<keyword evidence="9" id="KW-0732">Signal</keyword>
<evidence type="ECO:0000256" key="22">
    <source>
        <dbReference type="SAM" id="Phobius"/>
    </source>
</evidence>
<dbReference type="SMART" id="SM00564">
    <property type="entry name" value="PQQ"/>
    <property type="match status" value="3"/>
</dbReference>
<dbReference type="SUPFAM" id="SSF56112">
    <property type="entry name" value="Protein kinase-like (PK-like)"/>
    <property type="match status" value="1"/>
</dbReference>
<evidence type="ECO:0000256" key="11">
    <source>
        <dbReference type="ARBA" id="ARBA00022777"/>
    </source>
</evidence>
<dbReference type="Gene3D" id="3.30.200.20">
    <property type="entry name" value="Phosphorylase Kinase, domain 1"/>
    <property type="match status" value="1"/>
</dbReference>
<dbReference type="GO" id="GO:0006397">
    <property type="term" value="P:mRNA processing"/>
    <property type="evidence" value="ECO:0007669"/>
    <property type="project" value="InterPro"/>
</dbReference>
<keyword evidence="12" id="KW-0378">Hydrolase</keyword>
<dbReference type="PANTHER" id="PTHR13954">
    <property type="entry name" value="IRE1-RELATED"/>
    <property type="match status" value="1"/>
</dbReference>
<dbReference type="InterPro" id="IPR000719">
    <property type="entry name" value="Prot_kinase_dom"/>
</dbReference>
<keyword evidence="7" id="KW-0808">Transferase</keyword>
<evidence type="ECO:0000256" key="6">
    <source>
        <dbReference type="ARBA" id="ARBA00022553"/>
    </source>
</evidence>
<comment type="subcellular location">
    <subcellularLocation>
        <location evidence="2">Endoplasmic reticulum membrane</location>
        <topology evidence="2">Single-pass type I membrane protein</topology>
    </subcellularLocation>
    <subcellularLocation>
        <location evidence="3">Membrane</location>
        <topology evidence="3">Single-pass type II membrane protein</topology>
    </subcellularLocation>
</comment>
<keyword evidence="10" id="KW-0547">Nucleotide-binding</keyword>
<accession>A0A5C6MZK6</accession>
<evidence type="ECO:0000256" key="7">
    <source>
        <dbReference type="ARBA" id="ARBA00022679"/>
    </source>
</evidence>
<keyword evidence="14" id="KW-0067">ATP-binding</keyword>
<dbReference type="GO" id="GO:0004521">
    <property type="term" value="F:RNA endonuclease activity"/>
    <property type="evidence" value="ECO:0007669"/>
    <property type="project" value="InterPro"/>
</dbReference>
<evidence type="ECO:0000256" key="9">
    <source>
        <dbReference type="ARBA" id="ARBA00022729"/>
    </source>
</evidence>
<dbReference type="Gene3D" id="1.20.1440.180">
    <property type="entry name" value="KEN domain"/>
    <property type="match status" value="1"/>
</dbReference>
<keyword evidence="15" id="KW-0735">Signal-anchor</keyword>
<keyword evidence="11 25" id="KW-0418">Kinase</keyword>
<comment type="caution">
    <text evidence="25">The sequence shown here is derived from an EMBL/GenBank/DDBJ whole genome shotgun (WGS) entry which is preliminary data.</text>
</comment>
<dbReference type="Gene3D" id="2.130.10.10">
    <property type="entry name" value="YVTN repeat-like/Quinoprotein amine dehydrogenase"/>
    <property type="match status" value="1"/>
</dbReference>
<sequence length="1251" mass="139754">MGTRHNLRMAFILGSLFMVLLIILYWDDIGGFNLYPLQDSRYESPPNDLHLQIMTGPSGTLSTSNAQKSIPTTASTKTLVSEDSGGTVEAQEEDGVLAAKDLVVEQESRKKMITDVCSGNDNLEFPGRTRTFEQIPNRELDHLIVDDTHQIIYCYVPKVACTNWKRVMVVLSQSLISPSGKPYTDPETVPADLVHNSSLHLTFAKFWRHYGSMSRHLMAVKLQHYTKFLFVRDPFVRLISAFRNKFGRPNEDFYRQFGSEILQRYGNASGSLPETAAEAFSAGIKPTFQQFITYLLDPETERERIFNEHWRQVYRLCHPCQVKYDFIGRLESLETDAEHLLKLLEVDHLVHFPSGGRNRTTTGWERDWFAQVPLTMRRELYKLYEPDFELFGYPKPDKPRSPTRWVMGRDSRAIEYLGRLLLSVFLLSWEGKLVQVGGVRSVTLPESLLFVSTLDGSLHAVSKQTGDIKWTLREDPIIQVPVYVTEPGFLPDPNDGSLYVLGGKHMEGLMKLPFTIPELVQSAPCRSSDGILYTEMAHLVSSGDGLVVTVDRESGDVLWSQNYGSPVVGVYLYSGDTLRHAPQVSLALETLRFLTFSANNLADARSTLKWSYQFVKEQASAQAQLVPTLYVGKLDSHLYASTSLVHHGVSLVPRGLTLARIEGPLTAEVTLRERGACEITPSTDIRYPAGSTSSQKNHWLLIGHHELPPVAHTTMLRDFPSSLQRSAEAVIPPRPSASPASDYHQLYLHKSGGARSDANANRGAVNEQTGQSQRGTAVLPIYMTQDRLTLAVLTLLLGGWLAIALSYSLRAALQLKTQRQLAEAFETRLQRIQTNMQANVQANVHANVQAVPLVPSYTASSTDTNLPSSSHSASAEPPPSPGTPNSASSDANTDGTSGLKSVAEENGKEVPVGKISFTPSEVLGHGSAGTFVFRGNFDGRDVAVKRILPECVEVAEREVQLLRASDTHPNVIRYFCTERDRLFTYIAIELCAATLQQYVEDPARFPELSPVSLLEQTMCGLSHLHSLNIVHRDLKPRNILLSAPNALGQVRALISDFGLCKKIPDGRSSFSLRSGIPGTEGWIAPEVLRDTPGNKTTAAVDVFSAGCVFYFVISRGQHPFGDTLRRQDVSDRIEKEPADSPIVLTLENGGRAVVRTNWRMHISVPLQIDLRRFRTYKGNSVRDLLRAMRNKKHHYHELPSEVQETLGELPDGFINYFTSRFPRLLMHTYEALHICSHERLFHPYYLTHNAK</sequence>
<keyword evidence="18" id="KW-0511">Multifunctional enzyme</keyword>
<feature type="domain" description="KEN" evidence="24">
    <location>
        <begin position="1119"/>
        <end position="1247"/>
    </location>
</feature>
<dbReference type="GO" id="GO:1990604">
    <property type="term" value="C:IRE1-TRAF2-ASK1 complex"/>
    <property type="evidence" value="ECO:0007669"/>
    <property type="project" value="TreeGrafter"/>
</dbReference>
<dbReference type="SUPFAM" id="SSF50998">
    <property type="entry name" value="Quinoprotein alcohol dehydrogenase-like"/>
    <property type="match status" value="1"/>
</dbReference>
<dbReference type="InterPro" id="IPR038357">
    <property type="entry name" value="KEN_sf"/>
</dbReference>
<name>A0A5C6MZK6_9TELE</name>
<dbReference type="PROSITE" id="PS50011">
    <property type="entry name" value="PROTEIN_KINASE_DOM"/>
    <property type="match status" value="1"/>
</dbReference>
<dbReference type="GO" id="GO:0080090">
    <property type="term" value="P:regulation of primary metabolic process"/>
    <property type="evidence" value="ECO:0007669"/>
    <property type="project" value="UniProtKB-ARBA"/>
</dbReference>
<evidence type="ECO:0000256" key="19">
    <source>
        <dbReference type="ARBA" id="ARBA00047899"/>
    </source>
</evidence>
<evidence type="ECO:0000256" key="14">
    <source>
        <dbReference type="ARBA" id="ARBA00022840"/>
    </source>
</evidence>